<reference evidence="2 3" key="1">
    <citation type="submission" date="2023-11" db="EMBL/GenBank/DDBJ databases">
        <title>A Novel Polar Bacteriovorax (B. antarcticus) Isolated from the Biocrust in Antarctica.</title>
        <authorList>
            <person name="Mun W."/>
            <person name="Choi S.Y."/>
            <person name="Mitchell R.J."/>
        </authorList>
    </citation>
    <scope>NUCLEOTIDE SEQUENCE [LARGE SCALE GENOMIC DNA]</scope>
    <source>
        <strain evidence="2 3">PP10</strain>
    </source>
</reference>
<accession>A0ABU5VW24</accession>
<keyword evidence="2" id="KW-0255">Endonuclease</keyword>
<dbReference type="InterPro" id="IPR003615">
    <property type="entry name" value="HNH_nuc"/>
</dbReference>
<dbReference type="InterPro" id="IPR015947">
    <property type="entry name" value="PUA-like_sf"/>
</dbReference>
<gene>
    <name evidence="2" type="ORF">SHI21_13620</name>
</gene>
<dbReference type="Gene3D" id="3.10.590.10">
    <property type="entry name" value="ph1033 like domains"/>
    <property type="match status" value="1"/>
</dbReference>
<dbReference type="GO" id="GO:0004519">
    <property type="term" value="F:endonuclease activity"/>
    <property type="evidence" value="ECO:0007669"/>
    <property type="project" value="UniProtKB-KW"/>
</dbReference>
<dbReference type="CDD" id="cd00085">
    <property type="entry name" value="HNHc"/>
    <property type="match status" value="1"/>
</dbReference>
<dbReference type="RefSeq" id="WP_323577188.1">
    <property type="nucleotide sequence ID" value="NZ_JAYGJQ010000002.1"/>
</dbReference>
<name>A0ABU5VW24_9BACT</name>
<sequence>MKKVEDFSNDIQLELIKLYLSTSSWSHRKLQREILGVEAHERGGGFLALRILRANGILDDSLKGIFLKVFTNEELIQKFNSTNTTVRARDIIQNIFNQTEMPTLARKTYLLTWNPEKWKWSDLKEDLNEFQKEEKFIRPWGCGNNKSIKEGDRIFFIKLGKELPRGIMASGYVVKESYLGNHWNGEKEKEGLFVDVEFDVFLDPENEHENFIKYEQLMEDDVFKLNSWSVHVSGTVIAEAVASKLENEWHPRFLKNIGRRFSLKGNYREGKSSEYISKKYERDENARKECLRIRGVICLACEIDFQEKYGKIGKGFIHVHHVIPLSERDAEYSPDPATDLIPLCPNCHAMIHKLGKPYSLEELIKILKLNN</sequence>
<protein>
    <submittedName>
        <fullName evidence="2">HNH endonuclease</fullName>
    </submittedName>
</protein>
<keyword evidence="2" id="KW-0540">Nuclease</keyword>
<feature type="domain" description="HNH" evidence="1">
    <location>
        <begin position="298"/>
        <end position="353"/>
    </location>
</feature>
<keyword evidence="2" id="KW-0378">Hydrolase</keyword>
<dbReference type="Pfam" id="PF01844">
    <property type="entry name" value="HNH"/>
    <property type="match status" value="1"/>
</dbReference>
<dbReference type="Proteomes" id="UP001302274">
    <property type="component" value="Unassembled WGS sequence"/>
</dbReference>
<evidence type="ECO:0000313" key="3">
    <source>
        <dbReference type="Proteomes" id="UP001302274"/>
    </source>
</evidence>
<evidence type="ECO:0000313" key="2">
    <source>
        <dbReference type="EMBL" id="MEA9357258.1"/>
    </source>
</evidence>
<proteinExistence type="predicted"/>
<dbReference type="EMBL" id="JAYGJQ010000002">
    <property type="protein sequence ID" value="MEA9357258.1"/>
    <property type="molecule type" value="Genomic_DNA"/>
</dbReference>
<dbReference type="SUPFAM" id="SSF88697">
    <property type="entry name" value="PUA domain-like"/>
    <property type="match status" value="1"/>
</dbReference>
<evidence type="ECO:0000259" key="1">
    <source>
        <dbReference type="Pfam" id="PF01844"/>
    </source>
</evidence>
<organism evidence="2 3">
    <name type="scientific">Bacteriovorax antarcticus</name>
    <dbReference type="NCBI Taxonomy" id="3088717"/>
    <lineage>
        <taxon>Bacteria</taxon>
        <taxon>Pseudomonadati</taxon>
        <taxon>Bdellovibrionota</taxon>
        <taxon>Bacteriovoracia</taxon>
        <taxon>Bacteriovoracales</taxon>
        <taxon>Bacteriovoracaceae</taxon>
        <taxon>Bacteriovorax</taxon>
    </lineage>
</organism>
<comment type="caution">
    <text evidence="2">The sequence shown here is derived from an EMBL/GenBank/DDBJ whole genome shotgun (WGS) entry which is preliminary data.</text>
</comment>
<keyword evidence="3" id="KW-1185">Reference proteome</keyword>
<dbReference type="InterPro" id="IPR002711">
    <property type="entry name" value="HNH"/>
</dbReference>